<reference evidence="4 5" key="1">
    <citation type="journal article" date="2016" name="Nat. Commun.">
        <title>Thousands of microbial genomes shed light on interconnected biogeochemical processes in an aquifer system.</title>
        <authorList>
            <person name="Anantharaman K."/>
            <person name="Brown C.T."/>
            <person name="Hug L.A."/>
            <person name="Sharon I."/>
            <person name="Castelle C.J."/>
            <person name="Probst A.J."/>
            <person name="Thomas B.C."/>
            <person name="Singh A."/>
            <person name="Wilkins M.J."/>
            <person name="Karaoz U."/>
            <person name="Brodie E.L."/>
            <person name="Williams K.H."/>
            <person name="Hubbard S.S."/>
            <person name="Banfield J.F."/>
        </authorList>
    </citation>
    <scope>NUCLEOTIDE SEQUENCE [LARGE SCALE GENOMIC DNA]</scope>
</reference>
<feature type="domain" description="Fibronectin type-III" evidence="3">
    <location>
        <begin position="200"/>
        <end position="283"/>
    </location>
</feature>
<evidence type="ECO:0000313" key="5">
    <source>
        <dbReference type="Proteomes" id="UP000177360"/>
    </source>
</evidence>
<organism evidence="4 5">
    <name type="scientific">Candidatus Nealsonbacteria bacterium RIFCSPHIGHO2_01_FULL_38_55</name>
    <dbReference type="NCBI Taxonomy" id="1801664"/>
    <lineage>
        <taxon>Bacteria</taxon>
        <taxon>Candidatus Nealsoniibacteriota</taxon>
    </lineage>
</organism>
<evidence type="ECO:0000259" key="3">
    <source>
        <dbReference type="SMART" id="SM00060"/>
    </source>
</evidence>
<name>A0A1G2E3J2_9BACT</name>
<evidence type="ECO:0000256" key="1">
    <source>
        <dbReference type="SAM" id="Phobius"/>
    </source>
</evidence>
<dbReference type="SUPFAM" id="SSF49265">
    <property type="entry name" value="Fibronectin type III"/>
    <property type="match status" value="1"/>
</dbReference>
<feature type="chain" id="PRO_5009582696" description="Fibronectin type-III domain-containing protein" evidence="2">
    <location>
        <begin position="23"/>
        <end position="476"/>
    </location>
</feature>
<dbReference type="EMBL" id="MHLZ01000007">
    <property type="protein sequence ID" value="OGZ20239.1"/>
    <property type="molecule type" value="Genomic_DNA"/>
</dbReference>
<dbReference type="Gene3D" id="2.60.40.10">
    <property type="entry name" value="Immunoglobulins"/>
    <property type="match status" value="1"/>
</dbReference>
<feature type="domain" description="Fibronectin type-III" evidence="3">
    <location>
        <begin position="100"/>
        <end position="183"/>
    </location>
</feature>
<protein>
    <recommendedName>
        <fullName evidence="3">Fibronectin type-III domain-containing protein</fullName>
    </recommendedName>
</protein>
<feature type="transmembrane region" description="Helical" evidence="1">
    <location>
        <begin position="448"/>
        <end position="465"/>
    </location>
</feature>
<dbReference type="Proteomes" id="UP000177360">
    <property type="component" value="Unassembled WGS sequence"/>
</dbReference>
<dbReference type="InterPro" id="IPR036116">
    <property type="entry name" value="FN3_sf"/>
</dbReference>
<sequence length="476" mass="53109">MKILSAIIILAGLLFLSSFVFNNSSDFVLATTDSANVGVIVTSTCPNGRCDLDGGENWDNCTLDCSCNNNGICESARAENSNNCQSDCKSAPQTERFFADITPSWIFSISVGNITMTSVEISWDTNEPSACDLSWGRSLEYGDGSATESFLKIKHLIAISELLAGTNYRFSIICRDVNQNKIESSGNSFNTLDLPDIIPPANVSNFEIIPNDGMVDLKWQNPPDSDFIQVKVVRSEKFYPIDPFDGIIVYLGKGEKFVDTGLENNKPYYYAVFTYDKNNNYSSGAISAATPHQPDIIPPLIVPVVVPAPEEVQKIKLDDFDFIQNNRKLRVSESNLIGVLEGLPLTISIDYEKVPEVLKTIMITLEKSAAGQGQENKYFSFLLRINKDKTAYETTLVPPEEIADYPLSVIVMDYKNQKMKEIGAKLVILQTASIFNMLPWQEKVKRELLFALIVAVAIEIIYRIHRKSKVKIYYNV</sequence>
<dbReference type="InterPro" id="IPR003961">
    <property type="entry name" value="FN3_dom"/>
</dbReference>
<dbReference type="AlphaFoldDB" id="A0A1G2E3J2"/>
<dbReference type="CDD" id="cd00063">
    <property type="entry name" value="FN3"/>
    <property type="match status" value="1"/>
</dbReference>
<keyword evidence="1" id="KW-0472">Membrane</keyword>
<evidence type="ECO:0000256" key="2">
    <source>
        <dbReference type="SAM" id="SignalP"/>
    </source>
</evidence>
<proteinExistence type="predicted"/>
<keyword evidence="2" id="KW-0732">Signal</keyword>
<comment type="caution">
    <text evidence="4">The sequence shown here is derived from an EMBL/GenBank/DDBJ whole genome shotgun (WGS) entry which is preliminary data.</text>
</comment>
<dbReference type="InterPro" id="IPR013783">
    <property type="entry name" value="Ig-like_fold"/>
</dbReference>
<dbReference type="SMART" id="SM00060">
    <property type="entry name" value="FN3"/>
    <property type="match status" value="2"/>
</dbReference>
<keyword evidence="1" id="KW-0812">Transmembrane</keyword>
<evidence type="ECO:0000313" key="4">
    <source>
        <dbReference type="EMBL" id="OGZ20239.1"/>
    </source>
</evidence>
<gene>
    <name evidence="4" type="ORF">A2626_03235</name>
</gene>
<accession>A0A1G2E3J2</accession>
<feature type="signal peptide" evidence="2">
    <location>
        <begin position="1"/>
        <end position="22"/>
    </location>
</feature>
<keyword evidence="1" id="KW-1133">Transmembrane helix</keyword>